<dbReference type="GO" id="GO:0030246">
    <property type="term" value="F:carbohydrate binding"/>
    <property type="evidence" value="ECO:0007669"/>
    <property type="project" value="UniProtKB-KW"/>
</dbReference>
<protein>
    <recommendedName>
        <fullName evidence="3">Lectin-like protein BA14k</fullName>
    </recommendedName>
</protein>
<comment type="caution">
    <text evidence="8">The sequence shown here is derived from an EMBL/GenBank/DDBJ whole genome shotgun (WGS) entry which is preliminary data.</text>
</comment>
<comment type="subcellular location">
    <subcellularLocation>
        <location evidence="1">Membrane</location>
        <topology evidence="1">Single-pass membrane protein</topology>
    </subcellularLocation>
</comment>
<evidence type="ECO:0000256" key="4">
    <source>
        <dbReference type="ARBA" id="ARBA00022475"/>
    </source>
</evidence>
<dbReference type="Proteomes" id="UP000630142">
    <property type="component" value="Unassembled WGS sequence"/>
</dbReference>
<dbReference type="RefSeq" id="WP_244641342.1">
    <property type="nucleotide sequence ID" value="NZ_BMZQ01000001.1"/>
</dbReference>
<evidence type="ECO:0000256" key="6">
    <source>
        <dbReference type="ARBA" id="ARBA00025321"/>
    </source>
</evidence>
<evidence type="ECO:0000256" key="3">
    <source>
        <dbReference type="ARBA" id="ARBA00020552"/>
    </source>
</evidence>
<gene>
    <name evidence="8" type="ORF">GCM10016234_12870</name>
</gene>
<keyword evidence="9" id="KW-1185">Reference proteome</keyword>
<feature type="signal peptide" evidence="7">
    <location>
        <begin position="1"/>
        <end position="20"/>
    </location>
</feature>
<accession>A0A8J3GK81</accession>
<feature type="chain" id="PRO_5035187113" description="Lectin-like protein BA14k" evidence="7">
    <location>
        <begin position="21"/>
        <end position="161"/>
    </location>
</feature>
<evidence type="ECO:0000256" key="1">
    <source>
        <dbReference type="ARBA" id="ARBA00004167"/>
    </source>
</evidence>
<dbReference type="EMBL" id="BMZQ01000001">
    <property type="protein sequence ID" value="GHD10697.1"/>
    <property type="molecule type" value="Genomic_DNA"/>
</dbReference>
<comment type="function">
    <text evidence="6">Has immunoglobulin-binding and hemagglutination properties, and can bind to mannose. Essential for virulence. May be involved in LPS biosynthesis or polysaccharide transport.</text>
</comment>
<dbReference type="Pfam" id="PF07886">
    <property type="entry name" value="BA14K"/>
    <property type="match status" value="1"/>
</dbReference>
<keyword evidence="4" id="KW-0472">Membrane</keyword>
<dbReference type="GO" id="GO:0016020">
    <property type="term" value="C:membrane"/>
    <property type="evidence" value="ECO:0007669"/>
    <property type="project" value="UniProtKB-SubCell"/>
</dbReference>
<dbReference type="InterPro" id="IPR012413">
    <property type="entry name" value="BA14K"/>
</dbReference>
<keyword evidence="4" id="KW-1003">Cell membrane</keyword>
<sequence length="161" mass="19025">MKSMLSKLAVAGLLMISAVAGTVSTASAQIAPAGLRPIATVDRPAEPVRAEQVQHRDHYDRRWDRDRRWHRHHDRRDYRDYRRHRDYYGHRRGPSVYFGVAPTYRYVEPRYAAPRYVAPRGRGYASNHVNWCYNQYRSYRASDNTFQPNYGPRRSCHSPFR</sequence>
<name>A0A8J3GK81_9HYPH</name>
<reference evidence="8" key="2">
    <citation type="submission" date="2020-09" db="EMBL/GenBank/DDBJ databases">
        <authorList>
            <person name="Sun Q."/>
            <person name="Kim S."/>
        </authorList>
    </citation>
    <scope>NUCLEOTIDE SEQUENCE</scope>
    <source>
        <strain evidence="8">KCTC 42249</strain>
    </source>
</reference>
<keyword evidence="7" id="KW-0732">Signal</keyword>
<evidence type="ECO:0000256" key="5">
    <source>
        <dbReference type="ARBA" id="ARBA00022734"/>
    </source>
</evidence>
<comment type="similarity">
    <text evidence="2">Belongs to the BA14k family.</text>
</comment>
<reference evidence="8" key="1">
    <citation type="journal article" date="2014" name="Int. J. Syst. Evol. Microbiol.">
        <title>Complete genome sequence of Corynebacterium casei LMG S-19264T (=DSM 44701T), isolated from a smear-ripened cheese.</title>
        <authorList>
            <consortium name="US DOE Joint Genome Institute (JGI-PGF)"/>
            <person name="Walter F."/>
            <person name="Albersmeier A."/>
            <person name="Kalinowski J."/>
            <person name="Ruckert C."/>
        </authorList>
    </citation>
    <scope>NUCLEOTIDE SEQUENCE</scope>
    <source>
        <strain evidence="8">KCTC 42249</strain>
    </source>
</reference>
<evidence type="ECO:0000256" key="2">
    <source>
        <dbReference type="ARBA" id="ARBA00010270"/>
    </source>
</evidence>
<evidence type="ECO:0000313" key="8">
    <source>
        <dbReference type="EMBL" id="GHD10697.1"/>
    </source>
</evidence>
<proteinExistence type="inferred from homology"/>
<evidence type="ECO:0000256" key="7">
    <source>
        <dbReference type="SAM" id="SignalP"/>
    </source>
</evidence>
<keyword evidence="5" id="KW-0430">Lectin</keyword>
<organism evidence="8 9">
    <name type="scientific">Tianweitania populi</name>
    <dbReference type="NCBI Taxonomy" id="1607949"/>
    <lineage>
        <taxon>Bacteria</taxon>
        <taxon>Pseudomonadati</taxon>
        <taxon>Pseudomonadota</taxon>
        <taxon>Alphaproteobacteria</taxon>
        <taxon>Hyphomicrobiales</taxon>
        <taxon>Phyllobacteriaceae</taxon>
        <taxon>Tianweitania</taxon>
    </lineage>
</organism>
<dbReference type="AlphaFoldDB" id="A0A8J3GK81"/>
<evidence type="ECO:0000313" key="9">
    <source>
        <dbReference type="Proteomes" id="UP000630142"/>
    </source>
</evidence>